<keyword evidence="2" id="KW-1185">Reference proteome</keyword>
<reference evidence="1" key="1">
    <citation type="submission" date="2023-11" db="EMBL/GenBank/DDBJ databases">
        <authorList>
            <person name="Poullet M."/>
        </authorList>
    </citation>
    <scope>NUCLEOTIDE SEQUENCE</scope>
    <source>
        <strain evidence="1">E1834</strain>
    </source>
</reference>
<evidence type="ECO:0000313" key="1">
    <source>
        <dbReference type="EMBL" id="CAK5056130.1"/>
    </source>
</evidence>
<gene>
    <name evidence="1" type="ORF">MENTE1834_LOCUS14823</name>
</gene>
<evidence type="ECO:0000313" key="2">
    <source>
        <dbReference type="Proteomes" id="UP001497535"/>
    </source>
</evidence>
<dbReference type="Proteomes" id="UP001497535">
    <property type="component" value="Unassembled WGS sequence"/>
</dbReference>
<name>A0ACB0YPG7_MELEN</name>
<sequence>MSSTNLSPPPPSLQVNLKNFSINPINNKKEKNKNNFWKMIPNKLNKNKTSSSTSPIYTISPAGQSIGTFDLQLKKPEPTIFVYSQRRSRAKRIWIRRGLFAGASIFLFCLILICIIWVIQQNNNKEIIPLKTSTESTTD</sequence>
<comment type="caution">
    <text evidence="1">The sequence shown here is derived from an EMBL/GenBank/DDBJ whole genome shotgun (WGS) entry which is preliminary data.</text>
</comment>
<dbReference type="EMBL" id="CAVMJV010000016">
    <property type="protein sequence ID" value="CAK5056130.1"/>
    <property type="molecule type" value="Genomic_DNA"/>
</dbReference>
<organism evidence="1 2">
    <name type="scientific">Meloidogyne enterolobii</name>
    <name type="common">Root-knot nematode worm</name>
    <name type="synonym">Meloidogyne mayaguensis</name>
    <dbReference type="NCBI Taxonomy" id="390850"/>
    <lineage>
        <taxon>Eukaryota</taxon>
        <taxon>Metazoa</taxon>
        <taxon>Ecdysozoa</taxon>
        <taxon>Nematoda</taxon>
        <taxon>Chromadorea</taxon>
        <taxon>Rhabditida</taxon>
        <taxon>Tylenchina</taxon>
        <taxon>Tylenchomorpha</taxon>
        <taxon>Tylenchoidea</taxon>
        <taxon>Meloidogynidae</taxon>
        <taxon>Meloidogyninae</taxon>
        <taxon>Meloidogyne</taxon>
    </lineage>
</organism>
<accession>A0ACB0YPG7</accession>
<proteinExistence type="predicted"/>
<protein>
    <submittedName>
        <fullName evidence="1">Uncharacterized protein</fullName>
    </submittedName>
</protein>